<accession>A0A8S9J0D4</accession>
<comment type="caution">
    <text evidence="1">The sequence shown here is derived from an EMBL/GenBank/DDBJ whole genome shotgun (WGS) entry which is preliminary data.</text>
</comment>
<protein>
    <submittedName>
        <fullName evidence="1">Uncharacterized protein</fullName>
    </submittedName>
</protein>
<sequence length="136" mass="15215">MEFVSLHDELREELKEMARCREDQAAIRSKKMRKWKTEMGTAKKVNILLELDAQPGSAGLRYWVLESLGGSLADVGHSIPWLAFHVGVLFPMLTRSHKYRSGVGKFGSTKGSREVQPSLRRGVRSIASSLFLSEGP</sequence>
<proteinExistence type="predicted"/>
<dbReference type="EMBL" id="QGKY02001015">
    <property type="protein sequence ID" value="KAF2574786.1"/>
    <property type="molecule type" value="Genomic_DNA"/>
</dbReference>
<organism evidence="1">
    <name type="scientific">Brassica cretica</name>
    <name type="common">Mustard</name>
    <dbReference type="NCBI Taxonomy" id="69181"/>
    <lineage>
        <taxon>Eukaryota</taxon>
        <taxon>Viridiplantae</taxon>
        <taxon>Streptophyta</taxon>
        <taxon>Embryophyta</taxon>
        <taxon>Tracheophyta</taxon>
        <taxon>Spermatophyta</taxon>
        <taxon>Magnoliopsida</taxon>
        <taxon>eudicotyledons</taxon>
        <taxon>Gunneridae</taxon>
        <taxon>Pentapetalae</taxon>
        <taxon>rosids</taxon>
        <taxon>malvids</taxon>
        <taxon>Brassicales</taxon>
        <taxon>Brassicaceae</taxon>
        <taxon>Brassiceae</taxon>
        <taxon>Brassica</taxon>
    </lineage>
</organism>
<evidence type="ECO:0000313" key="1">
    <source>
        <dbReference type="EMBL" id="KAF2574786.1"/>
    </source>
</evidence>
<dbReference type="AlphaFoldDB" id="A0A8S9J0D4"/>
<reference evidence="1" key="1">
    <citation type="submission" date="2019-12" db="EMBL/GenBank/DDBJ databases">
        <title>Genome sequencing and annotation of Brassica cretica.</title>
        <authorList>
            <person name="Studholme D.J."/>
            <person name="Sarris P.F."/>
        </authorList>
    </citation>
    <scope>NUCLEOTIDE SEQUENCE</scope>
    <source>
        <strain evidence="1">PFS-102/07</strain>
        <tissue evidence="1">Leaf</tissue>
    </source>
</reference>
<gene>
    <name evidence="1" type="ORF">F2Q70_00000903</name>
</gene>
<name>A0A8S9J0D4_BRACR</name>